<evidence type="ECO:0000313" key="1">
    <source>
        <dbReference type="EMBL" id="EOB14178.1"/>
    </source>
</evidence>
<evidence type="ECO:0000313" key="2">
    <source>
        <dbReference type="Proteomes" id="UP000016927"/>
    </source>
</evidence>
<gene>
    <name evidence="1" type="ORF">NBO_34g0028</name>
</gene>
<dbReference type="HOGENOM" id="CLU_2528049_0_0_1"/>
<dbReference type="VEuPathDB" id="MicrosporidiaDB:NBO_34g0028"/>
<protein>
    <submittedName>
        <fullName evidence="1">Uncharacterized protein</fullName>
    </submittedName>
</protein>
<organism evidence="1 2">
    <name type="scientific">Nosema bombycis (strain CQ1 / CVCC 102059)</name>
    <name type="common">Microsporidian parasite</name>
    <name type="synonym">Pebrine of silkworm</name>
    <dbReference type="NCBI Taxonomy" id="578461"/>
    <lineage>
        <taxon>Eukaryota</taxon>
        <taxon>Fungi</taxon>
        <taxon>Fungi incertae sedis</taxon>
        <taxon>Microsporidia</taxon>
        <taxon>Nosematidae</taxon>
        <taxon>Nosema</taxon>
    </lineage>
</organism>
<name>R0MMS7_NOSB1</name>
<accession>R0MMS7</accession>
<reference evidence="1 2" key="1">
    <citation type="journal article" date="2013" name="BMC Genomics">
        <title>Comparative genomics of parasitic silkworm microsporidia reveal an association between genome expansion and host adaptation.</title>
        <authorList>
            <person name="Pan G."/>
            <person name="Xu J."/>
            <person name="Li T."/>
            <person name="Xia Q."/>
            <person name="Liu S.L."/>
            <person name="Zhang G."/>
            <person name="Li S."/>
            <person name="Li C."/>
            <person name="Liu H."/>
            <person name="Yang L."/>
            <person name="Liu T."/>
            <person name="Zhang X."/>
            <person name="Wu Z."/>
            <person name="Fan W."/>
            <person name="Dang X."/>
            <person name="Xiang H."/>
            <person name="Tao M."/>
            <person name="Li Y."/>
            <person name="Hu J."/>
            <person name="Li Z."/>
            <person name="Lin L."/>
            <person name="Luo J."/>
            <person name="Geng L."/>
            <person name="Wang L."/>
            <person name="Long M."/>
            <person name="Wan Y."/>
            <person name="He N."/>
            <person name="Zhang Z."/>
            <person name="Lu C."/>
            <person name="Keeling P.J."/>
            <person name="Wang J."/>
            <person name="Xiang Z."/>
            <person name="Zhou Z."/>
        </authorList>
    </citation>
    <scope>NUCLEOTIDE SEQUENCE [LARGE SCALE GENOMIC DNA]</scope>
    <source>
        <strain evidence="2">CQ1 / CVCC 102059</strain>
    </source>
</reference>
<dbReference type="EMBL" id="KB908942">
    <property type="protein sequence ID" value="EOB14178.1"/>
    <property type="molecule type" value="Genomic_DNA"/>
</dbReference>
<dbReference type="AlphaFoldDB" id="R0MMS7"/>
<sequence>MYGGKLVKNMKKCDFYLEKKYINKDSEGDGVIIPVIHIRFIYDSIYKLEMMPINKYAIGKIAIESEESEDSIESILNDIEEDLL</sequence>
<proteinExistence type="predicted"/>
<dbReference type="Proteomes" id="UP000016927">
    <property type="component" value="Unassembled WGS sequence"/>
</dbReference>
<keyword evidence="2" id="KW-1185">Reference proteome</keyword>